<keyword evidence="2" id="KW-1185">Reference proteome</keyword>
<organism evidence="1 2">
    <name type="scientific">Kitasatospora viridis</name>
    <dbReference type="NCBI Taxonomy" id="281105"/>
    <lineage>
        <taxon>Bacteria</taxon>
        <taxon>Bacillati</taxon>
        <taxon>Actinomycetota</taxon>
        <taxon>Actinomycetes</taxon>
        <taxon>Kitasatosporales</taxon>
        <taxon>Streptomycetaceae</taxon>
        <taxon>Kitasatospora</taxon>
    </lineage>
</organism>
<evidence type="ECO:0000313" key="2">
    <source>
        <dbReference type="Proteomes" id="UP000317940"/>
    </source>
</evidence>
<gene>
    <name evidence="1" type="ORF">FHX73_12209</name>
</gene>
<comment type="caution">
    <text evidence="1">The sequence shown here is derived from an EMBL/GenBank/DDBJ whole genome shotgun (WGS) entry which is preliminary data.</text>
</comment>
<dbReference type="Proteomes" id="UP000317940">
    <property type="component" value="Unassembled WGS sequence"/>
</dbReference>
<evidence type="ECO:0000313" key="1">
    <source>
        <dbReference type="EMBL" id="TWF91097.1"/>
    </source>
</evidence>
<dbReference type="RefSeq" id="WP_145908735.1">
    <property type="nucleotide sequence ID" value="NZ_BAAAMZ010000002.1"/>
</dbReference>
<dbReference type="EMBL" id="VIWT01000002">
    <property type="protein sequence ID" value="TWF91097.1"/>
    <property type="molecule type" value="Genomic_DNA"/>
</dbReference>
<protein>
    <submittedName>
        <fullName evidence="1">Uncharacterized protein</fullName>
    </submittedName>
</protein>
<dbReference type="AlphaFoldDB" id="A0A561TVG1"/>
<accession>A0A561TVG1</accession>
<dbReference type="OrthoDB" id="4195123at2"/>
<name>A0A561TVG1_9ACTN</name>
<proteinExistence type="predicted"/>
<reference evidence="1 2" key="1">
    <citation type="submission" date="2019-06" db="EMBL/GenBank/DDBJ databases">
        <title>Sequencing the genomes of 1000 actinobacteria strains.</title>
        <authorList>
            <person name="Klenk H.-P."/>
        </authorList>
    </citation>
    <scope>NUCLEOTIDE SEQUENCE [LARGE SCALE GENOMIC DNA]</scope>
    <source>
        <strain evidence="1 2">DSM 44826</strain>
    </source>
</reference>
<sequence length="169" mass="17784">MTSEQDAINTAVDAVISAVRVGDTAGLYEAVMPPAGERTPPDEAAQWFALLLIHVALAASAACELERGCSREALSRWVEDVLGPPLTPALIRSADPARIDHVAAATAAADHARYVEYTVELMRVGLSAPGDDVDPRIVEAHQAATNDKTARINVIALLGRLAAVPSRQG</sequence>